<reference evidence="4" key="2">
    <citation type="submission" date="2020-09" db="EMBL/GenBank/DDBJ databases">
        <authorList>
            <person name="Sun Q."/>
            <person name="Zhou Y."/>
        </authorList>
    </citation>
    <scope>NUCLEOTIDE SEQUENCE</scope>
    <source>
        <strain evidence="4">CGMCC 1.15762</strain>
    </source>
</reference>
<proteinExistence type="predicted"/>
<reference evidence="4" key="1">
    <citation type="journal article" date="2014" name="Int. J. Syst. Evol. Microbiol.">
        <title>Complete genome sequence of Corynebacterium casei LMG S-19264T (=DSM 44701T), isolated from a smear-ripened cheese.</title>
        <authorList>
            <consortium name="US DOE Joint Genome Institute (JGI-PGF)"/>
            <person name="Walter F."/>
            <person name="Albersmeier A."/>
            <person name="Kalinowski J."/>
            <person name="Ruckert C."/>
        </authorList>
    </citation>
    <scope>NUCLEOTIDE SEQUENCE</scope>
    <source>
        <strain evidence="4">CGMCC 1.15762</strain>
    </source>
</reference>
<dbReference type="AlphaFoldDB" id="A0A8J3EIH5"/>
<evidence type="ECO:0000256" key="2">
    <source>
        <dbReference type="SAM" id="MobiDB-lite"/>
    </source>
</evidence>
<gene>
    <name evidence="4" type="ORF">GCM10011415_39430</name>
</gene>
<sequence>MSAAQPLGQPGKPCPGPAPIDRWELLSLVTALRKPLGLADRDVMVLRAHLSVLPHGPLVPGALNMSFMQLSEIQDRACGMDERRFRRGEVQLEARGLITRRLSANGRRFPERGADGRIIAAYGIDLSPVIARHPELCALKATLEDEARALKQRHNSLSARLSSLLRCLTPSDRLLALKDALRNALRRSTVTEEELDAFETEIASMERSDPAPEHTTEVDPTPRKLRPQPDTYTDDAGQSVRHIESEHKDINKHPAPAYSGHFRNAWCQTTSLSEFYPSPPSSEHEAKRSIIEFSSFIGLGRNSVEAALSIAGLENTIRLVDYLARKVDQISKPQGYLKSMLARLLRGDSVAGGSVHLSRPAHVQALS</sequence>
<dbReference type="Pfam" id="PF03428">
    <property type="entry name" value="RP-C"/>
    <property type="match status" value="1"/>
</dbReference>
<evidence type="ECO:0000259" key="3">
    <source>
        <dbReference type="Pfam" id="PF03428"/>
    </source>
</evidence>
<accession>A0A8J3EIH5</accession>
<keyword evidence="5" id="KW-1185">Reference proteome</keyword>
<dbReference type="InterPro" id="IPR005090">
    <property type="entry name" value="RepC_N"/>
</dbReference>
<name>A0A8J3EIH5_9RHOB</name>
<evidence type="ECO:0000313" key="4">
    <source>
        <dbReference type="EMBL" id="GGG85321.1"/>
    </source>
</evidence>
<protein>
    <submittedName>
        <fullName evidence="4">Replication initiation protein</fullName>
    </submittedName>
</protein>
<comment type="caution">
    <text evidence="4">The sequence shown here is derived from an EMBL/GenBank/DDBJ whole genome shotgun (WGS) entry which is preliminary data.</text>
</comment>
<feature type="compositionally biased region" description="Basic and acidic residues" evidence="2">
    <location>
        <begin position="204"/>
        <end position="222"/>
    </location>
</feature>
<feature type="domain" description="Plasmid replication protein C N-terminal" evidence="3">
    <location>
        <begin position="17"/>
        <end position="160"/>
    </location>
</feature>
<keyword evidence="1" id="KW-0175">Coiled coil</keyword>
<evidence type="ECO:0000313" key="5">
    <source>
        <dbReference type="Proteomes" id="UP000617145"/>
    </source>
</evidence>
<organism evidence="4 5">
    <name type="scientific">Salipiger pallidus</name>
    <dbReference type="NCBI Taxonomy" id="1775170"/>
    <lineage>
        <taxon>Bacteria</taxon>
        <taxon>Pseudomonadati</taxon>
        <taxon>Pseudomonadota</taxon>
        <taxon>Alphaproteobacteria</taxon>
        <taxon>Rhodobacterales</taxon>
        <taxon>Roseobacteraceae</taxon>
        <taxon>Salipiger</taxon>
    </lineage>
</organism>
<dbReference type="EMBL" id="BMJV01000011">
    <property type="protein sequence ID" value="GGG85321.1"/>
    <property type="molecule type" value="Genomic_DNA"/>
</dbReference>
<dbReference type="Proteomes" id="UP000617145">
    <property type="component" value="Unassembled WGS sequence"/>
</dbReference>
<evidence type="ECO:0000256" key="1">
    <source>
        <dbReference type="SAM" id="Coils"/>
    </source>
</evidence>
<feature type="coiled-coil region" evidence="1">
    <location>
        <begin position="140"/>
        <end position="201"/>
    </location>
</feature>
<feature type="region of interest" description="Disordered" evidence="2">
    <location>
        <begin position="202"/>
        <end position="239"/>
    </location>
</feature>